<dbReference type="Proteomes" id="UP000625283">
    <property type="component" value="Unassembled WGS sequence"/>
</dbReference>
<proteinExistence type="predicted"/>
<dbReference type="Pfam" id="PF22645">
    <property type="entry name" value="GKRP_SIS_N"/>
    <property type="match status" value="1"/>
</dbReference>
<dbReference type="PANTHER" id="PTHR10088:SF4">
    <property type="entry name" value="GLUCOKINASE REGULATORY PROTEIN"/>
    <property type="match status" value="1"/>
</dbReference>
<evidence type="ECO:0000256" key="1">
    <source>
        <dbReference type="ARBA" id="ARBA00023239"/>
    </source>
</evidence>
<dbReference type="CDD" id="cd05007">
    <property type="entry name" value="SIS_Etherase"/>
    <property type="match status" value="1"/>
</dbReference>
<keyword evidence="1" id="KW-0456">Lyase</keyword>
<name>A0ABS1RAW5_9SPHI</name>
<dbReference type="EMBL" id="JAERTY010000012">
    <property type="protein sequence ID" value="MBL1410981.1"/>
    <property type="molecule type" value="Genomic_DNA"/>
</dbReference>
<dbReference type="PANTHER" id="PTHR10088">
    <property type="entry name" value="GLUCOKINASE REGULATORY PROTEIN"/>
    <property type="match status" value="1"/>
</dbReference>
<reference evidence="4 5" key="1">
    <citation type="submission" date="2021-01" db="EMBL/GenBank/DDBJ databases">
        <title>C459-1 draft genome sequence.</title>
        <authorList>
            <person name="Zhang X.-F."/>
        </authorList>
    </citation>
    <scope>NUCLEOTIDE SEQUENCE [LARGE SCALE GENOMIC DNA]</scope>
    <source>
        <strain evidence="5">C459-1</strain>
    </source>
</reference>
<evidence type="ECO:0000256" key="2">
    <source>
        <dbReference type="ARBA" id="ARBA00023277"/>
    </source>
</evidence>
<dbReference type="Gene3D" id="3.40.50.10490">
    <property type="entry name" value="Glucose-6-phosphate isomerase like protein, domain 1"/>
    <property type="match status" value="1"/>
</dbReference>
<dbReference type="SUPFAM" id="SSF53697">
    <property type="entry name" value="SIS domain"/>
    <property type="match status" value="1"/>
</dbReference>
<comment type="caution">
    <text evidence="4">The sequence shown here is derived from an EMBL/GenBank/DDBJ whole genome shotgun (WGS) entry which is preliminary data.</text>
</comment>
<evidence type="ECO:0000259" key="3">
    <source>
        <dbReference type="PROSITE" id="PS51464"/>
    </source>
</evidence>
<protein>
    <submittedName>
        <fullName evidence="4">N-acetylmuramic acid 6-phosphate etherase</fullName>
    </submittedName>
</protein>
<sequence length="278" mass="30749">MIKPSDKITEQPSKYRHLEKMTVAELTKNINNEDKTVALAIEQQLPQLNRLIEALVVKLKAGGRLFYVGAGSGGRLSVLDAIEMPTTYGVPKELFNVVLAGRIEHLIEALEEKEDDLYEGVLQLEELEVSDKDFVIGISASGTTPFVLQALKYCQSKGITTASIVNNPNSEISSYSNYPVEVITGPEFISGSTRMKCGTSQKMIFDMISTASMVQLGRVEDNKMVYVNLINDKIIDRANKILMEKTGIKDYDFAKELLLKAGSVVAATETWHAEKNKP</sequence>
<dbReference type="NCBIfam" id="NF009222">
    <property type="entry name" value="PRK12570.1"/>
    <property type="match status" value="1"/>
</dbReference>
<accession>A0ABS1RAW5</accession>
<feature type="domain" description="SIS" evidence="3">
    <location>
        <begin position="55"/>
        <end position="218"/>
    </location>
</feature>
<dbReference type="PROSITE" id="PS51464">
    <property type="entry name" value="SIS"/>
    <property type="match status" value="1"/>
</dbReference>
<organism evidence="4 5">
    <name type="scientific">Sphingobacterium faecale</name>
    <dbReference type="NCBI Taxonomy" id="2803775"/>
    <lineage>
        <taxon>Bacteria</taxon>
        <taxon>Pseudomonadati</taxon>
        <taxon>Bacteroidota</taxon>
        <taxon>Sphingobacteriia</taxon>
        <taxon>Sphingobacteriales</taxon>
        <taxon>Sphingobacteriaceae</taxon>
        <taxon>Sphingobacterium</taxon>
    </lineage>
</organism>
<dbReference type="InterPro" id="IPR005488">
    <property type="entry name" value="Etherase_MurQ"/>
</dbReference>
<gene>
    <name evidence="4" type="ORF">JKG61_19640</name>
</gene>
<evidence type="ECO:0000313" key="4">
    <source>
        <dbReference type="EMBL" id="MBL1410981.1"/>
    </source>
</evidence>
<evidence type="ECO:0000313" key="5">
    <source>
        <dbReference type="Proteomes" id="UP000625283"/>
    </source>
</evidence>
<keyword evidence="2" id="KW-0119">Carbohydrate metabolism</keyword>
<dbReference type="NCBIfam" id="NF003915">
    <property type="entry name" value="PRK05441.1"/>
    <property type="match status" value="1"/>
</dbReference>
<keyword evidence="5" id="KW-1185">Reference proteome</keyword>
<dbReference type="InterPro" id="IPR046348">
    <property type="entry name" value="SIS_dom_sf"/>
</dbReference>
<dbReference type="InterPro" id="IPR040190">
    <property type="entry name" value="MURQ/GCKR"/>
</dbReference>
<dbReference type="RefSeq" id="WP_202104702.1">
    <property type="nucleotide sequence ID" value="NZ_JAERTY010000012.1"/>
</dbReference>
<dbReference type="InterPro" id="IPR001347">
    <property type="entry name" value="SIS_dom"/>
</dbReference>